<keyword evidence="2 6" id="KW-0678">Repressor</keyword>
<evidence type="ECO:0000256" key="3">
    <source>
        <dbReference type="ARBA" id="ARBA00023015"/>
    </source>
</evidence>
<dbReference type="PANTHER" id="PTHR33057">
    <property type="entry name" value="TRANSCRIPTION REPRESSOR OFP7-RELATED"/>
    <property type="match status" value="1"/>
</dbReference>
<organism evidence="9 10">
    <name type="scientific">Hibiscus sabdariffa</name>
    <name type="common">roselle</name>
    <dbReference type="NCBI Taxonomy" id="183260"/>
    <lineage>
        <taxon>Eukaryota</taxon>
        <taxon>Viridiplantae</taxon>
        <taxon>Streptophyta</taxon>
        <taxon>Embryophyta</taxon>
        <taxon>Tracheophyta</taxon>
        <taxon>Spermatophyta</taxon>
        <taxon>Magnoliopsida</taxon>
        <taxon>eudicotyledons</taxon>
        <taxon>Gunneridae</taxon>
        <taxon>Pentapetalae</taxon>
        <taxon>rosids</taxon>
        <taxon>malvids</taxon>
        <taxon>Malvales</taxon>
        <taxon>Malvaceae</taxon>
        <taxon>Malvoideae</taxon>
        <taxon>Hibiscus</taxon>
    </lineage>
</organism>
<dbReference type="EMBL" id="JBBPBM010000024">
    <property type="protein sequence ID" value="KAK8542270.1"/>
    <property type="molecule type" value="Genomic_DNA"/>
</dbReference>
<reference evidence="9 10" key="1">
    <citation type="journal article" date="2024" name="G3 (Bethesda)">
        <title>Genome assembly of Hibiscus sabdariffa L. provides insights into metabolisms of medicinal natural products.</title>
        <authorList>
            <person name="Kim T."/>
        </authorList>
    </citation>
    <scope>NUCLEOTIDE SEQUENCE [LARGE SCALE GENOMIC DNA]</scope>
    <source>
        <strain evidence="9">TK-2024</strain>
        <tissue evidence="9">Old leaves</tissue>
    </source>
</reference>
<dbReference type="Proteomes" id="UP001472677">
    <property type="component" value="Unassembled WGS sequence"/>
</dbReference>
<sequence length="138" mass="15511">MPSLRKNRFKSLLPADARCGCGNPKLCNVYEPKPKVSASPNPSSSSSSSSFSSKVTLSSCPKIVDSIAVVKDSDDPYRDFRHSMLQMIEEKHIYSTNDLQELLRCFLELNSPCHHRVIVEAFMGIWHLGISTDRHKVM</sequence>
<evidence type="ECO:0000256" key="7">
    <source>
        <dbReference type="SAM" id="MobiDB-lite"/>
    </source>
</evidence>
<evidence type="ECO:0000313" key="9">
    <source>
        <dbReference type="EMBL" id="KAK8542270.1"/>
    </source>
</evidence>
<dbReference type="InterPro" id="IPR038933">
    <property type="entry name" value="Ovate"/>
</dbReference>
<gene>
    <name evidence="9" type="ORF">V6N12_014871</name>
</gene>
<comment type="caution">
    <text evidence="9">The sequence shown here is derived from an EMBL/GenBank/DDBJ whole genome shotgun (WGS) entry which is preliminary data.</text>
</comment>
<comment type="subcellular location">
    <subcellularLocation>
        <location evidence="1 6">Nucleus</location>
    </subcellularLocation>
</comment>
<proteinExistence type="predicted"/>
<keyword evidence="4 6" id="KW-0804">Transcription</keyword>
<keyword evidence="10" id="KW-1185">Reference proteome</keyword>
<evidence type="ECO:0000259" key="8">
    <source>
        <dbReference type="PROSITE" id="PS51754"/>
    </source>
</evidence>
<evidence type="ECO:0000256" key="4">
    <source>
        <dbReference type="ARBA" id="ARBA00023163"/>
    </source>
</evidence>
<evidence type="ECO:0000256" key="5">
    <source>
        <dbReference type="ARBA" id="ARBA00023242"/>
    </source>
</evidence>
<dbReference type="PROSITE" id="PS51754">
    <property type="entry name" value="OVATE"/>
    <property type="match status" value="1"/>
</dbReference>
<dbReference type="InterPro" id="IPR006458">
    <property type="entry name" value="Ovate_C"/>
</dbReference>
<keyword evidence="3 6" id="KW-0805">Transcription regulation</keyword>
<dbReference type="NCBIfam" id="TIGR01568">
    <property type="entry name" value="A_thal_3678"/>
    <property type="match status" value="1"/>
</dbReference>
<dbReference type="Pfam" id="PF04844">
    <property type="entry name" value="Ovate"/>
    <property type="match status" value="1"/>
</dbReference>
<evidence type="ECO:0000256" key="1">
    <source>
        <dbReference type="ARBA" id="ARBA00004123"/>
    </source>
</evidence>
<accession>A0ABR2DMK9</accession>
<evidence type="ECO:0000256" key="2">
    <source>
        <dbReference type="ARBA" id="ARBA00022491"/>
    </source>
</evidence>
<feature type="region of interest" description="Disordered" evidence="7">
    <location>
        <begin position="32"/>
        <end position="55"/>
    </location>
</feature>
<evidence type="ECO:0000313" key="10">
    <source>
        <dbReference type="Proteomes" id="UP001472677"/>
    </source>
</evidence>
<feature type="domain" description="OVATE" evidence="8">
    <location>
        <begin position="69"/>
        <end position="128"/>
    </location>
</feature>
<name>A0ABR2DMK9_9ROSI</name>
<dbReference type="PANTHER" id="PTHR33057:SF138">
    <property type="entry name" value="TRANSCRIPTION REPRESSOR OFP10"/>
    <property type="match status" value="1"/>
</dbReference>
<protein>
    <recommendedName>
        <fullName evidence="6">Transcription repressor</fullName>
    </recommendedName>
    <alternativeName>
        <fullName evidence="6">Ovate family protein</fullName>
    </alternativeName>
</protein>
<comment type="function">
    <text evidence="6">Transcriptional repressor that regulates multiple aspects of plant growth and development.</text>
</comment>
<evidence type="ECO:0000256" key="6">
    <source>
        <dbReference type="RuleBase" id="RU367028"/>
    </source>
</evidence>
<feature type="compositionally biased region" description="Low complexity" evidence="7">
    <location>
        <begin position="37"/>
        <end position="55"/>
    </location>
</feature>
<keyword evidence="5 6" id="KW-0539">Nucleus</keyword>